<dbReference type="Proteomes" id="UP000821837">
    <property type="component" value="Unassembled WGS sequence"/>
</dbReference>
<protein>
    <submittedName>
        <fullName evidence="1">Uncharacterized protein</fullName>
    </submittedName>
</protein>
<name>A0A9D4SN48_RHISA</name>
<accession>A0A9D4SN48</accession>
<dbReference type="InterPro" id="IPR036224">
    <property type="entry name" value="GINS_bundle-like_dom_sf"/>
</dbReference>
<gene>
    <name evidence="1" type="ORF">HPB52_024504</name>
</gene>
<sequence length="93" mass="10780">MSRCRPHSAPHTYTAAFKNRFRHIMDCSQGSLKEDALDVTARLDMSERALFSLGREALEDLQRWLRRESHRIATAPMVTNHRKRKRAALTESS</sequence>
<comment type="caution">
    <text evidence="1">The sequence shown here is derived from an EMBL/GenBank/DDBJ whole genome shotgun (WGS) entry which is preliminary data.</text>
</comment>
<dbReference type="Gene3D" id="1.20.58.2050">
    <property type="match status" value="1"/>
</dbReference>
<proteinExistence type="predicted"/>
<reference evidence="1" key="2">
    <citation type="submission" date="2021-09" db="EMBL/GenBank/DDBJ databases">
        <authorList>
            <person name="Jia N."/>
            <person name="Wang J."/>
            <person name="Shi W."/>
            <person name="Du L."/>
            <person name="Sun Y."/>
            <person name="Zhan W."/>
            <person name="Jiang J."/>
            <person name="Wang Q."/>
            <person name="Zhang B."/>
            <person name="Ji P."/>
            <person name="Sakyi L.B."/>
            <person name="Cui X."/>
            <person name="Yuan T."/>
            <person name="Jiang B."/>
            <person name="Yang W."/>
            <person name="Lam T.T.-Y."/>
            <person name="Chang Q."/>
            <person name="Ding S."/>
            <person name="Wang X."/>
            <person name="Zhu J."/>
            <person name="Ruan X."/>
            <person name="Zhao L."/>
            <person name="Wei J."/>
            <person name="Que T."/>
            <person name="Du C."/>
            <person name="Cheng J."/>
            <person name="Dai P."/>
            <person name="Han X."/>
            <person name="Huang E."/>
            <person name="Gao Y."/>
            <person name="Liu J."/>
            <person name="Shao H."/>
            <person name="Ye R."/>
            <person name="Li L."/>
            <person name="Wei W."/>
            <person name="Wang X."/>
            <person name="Wang C."/>
            <person name="Huo Q."/>
            <person name="Li W."/>
            <person name="Guo W."/>
            <person name="Chen H."/>
            <person name="Chen S."/>
            <person name="Zhou L."/>
            <person name="Zhou L."/>
            <person name="Ni X."/>
            <person name="Tian J."/>
            <person name="Zhou Y."/>
            <person name="Sheng Y."/>
            <person name="Liu T."/>
            <person name="Pan Y."/>
            <person name="Xia L."/>
            <person name="Li J."/>
            <person name="Zhao F."/>
            <person name="Cao W."/>
        </authorList>
    </citation>
    <scope>NUCLEOTIDE SEQUENCE</scope>
    <source>
        <strain evidence="1">Rsan-2018</strain>
        <tissue evidence="1">Larvae</tissue>
    </source>
</reference>
<evidence type="ECO:0000313" key="1">
    <source>
        <dbReference type="EMBL" id="KAH7932482.1"/>
    </source>
</evidence>
<keyword evidence="2" id="KW-1185">Reference proteome</keyword>
<evidence type="ECO:0000313" key="2">
    <source>
        <dbReference type="Proteomes" id="UP000821837"/>
    </source>
</evidence>
<dbReference type="EMBL" id="JABSTV010001413">
    <property type="protein sequence ID" value="KAH7932482.1"/>
    <property type="molecule type" value="Genomic_DNA"/>
</dbReference>
<dbReference type="SUPFAM" id="SSF158573">
    <property type="entry name" value="GINS helical bundle-like"/>
    <property type="match status" value="1"/>
</dbReference>
<dbReference type="CDD" id="cd11713">
    <property type="entry name" value="GINS_A_psf3"/>
    <property type="match status" value="1"/>
</dbReference>
<dbReference type="InterPro" id="IPR038437">
    <property type="entry name" value="GINS_Psf3_sf"/>
</dbReference>
<reference evidence="1" key="1">
    <citation type="journal article" date="2020" name="Cell">
        <title>Large-Scale Comparative Analyses of Tick Genomes Elucidate Their Genetic Diversity and Vector Capacities.</title>
        <authorList>
            <consortium name="Tick Genome and Microbiome Consortium (TIGMIC)"/>
            <person name="Jia N."/>
            <person name="Wang J."/>
            <person name="Shi W."/>
            <person name="Du L."/>
            <person name="Sun Y."/>
            <person name="Zhan W."/>
            <person name="Jiang J.F."/>
            <person name="Wang Q."/>
            <person name="Zhang B."/>
            <person name="Ji P."/>
            <person name="Bell-Sakyi L."/>
            <person name="Cui X.M."/>
            <person name="Yuan T.T."/>
            <person name="Jiang B.G."/>
            <person name="Yang W.F."/>
            <person name="Lam T.T."/>
            <person name="Chang Q.C."/>
            <person name="Ding S.J."/>
            <person name="Wang X.J."/>
            <person name="Zhu J.G."/>
            <person name="Ruan X.D."/>
            <person name="Zhao L."/>
            <person name="Wei J.T."/>
            <person name="Ye R.Z."/>
            <person name="Que T.C."/>
            <person name="Du C.H."/>
            <person name="Zhou Y.H."/>
            <person name="Cheng J.X."/>
            <person name="Dai P.F."/>
            <person name="Guo W.B."/>
            <person name="Han X.H."/>
            <person name="Huang E.J."/>
            <person name="Li L.F."/>
            <person name="Wei W."/>
            <person name="Gao Y.C."/>
            <person name="Liu J.Z."/>
            <person name="Shao H.Z."/>
            <person name="Wang X."/>
            <person name="Wang C.C."/>
            <person name="Yang T.C."/>
            <person name="Huo Q.B."/>
            <person name="Li W."/>
            <person name="Chen H.Y."/>
            <person name="Chen S.E."/>
            <person name="Zhou L.G."/>
            <person name="Ni X.B."/>
            <person name="Tian J.H."/>
            <person name="Sheng Y."/>
            <person name="Liu T."/>
            <person name="Pan Y.S."/>
            <person name="Xia L.Y."/>
            <person name="Li J."/>
            <person name="Zhao F."/>
            <person name="Cao W.C."/>
        </authorList>
    </citation>
    <scope>NUCLEOTIDE SEQUENCE</scope>
    <source>
        <strain evidence="1">Rsan-2018</strain>
    </source>
</reference>
<organism evidence="1 2">
    <name type="scientific">Rhipicephalus sanguineus</name>
    <name type="common">Brown dog tick</name>
    <name type="synonym">Ixodes sanguineus</name>
    <dbReference type="NCBI Taxonomy" id="34632"/>
    <lineage>
        <taxon>Eukaryota</taxon>
        <taxon>Metazoa</taxon>
        <taxon>Ecdysozoa</taxon>
        <taxon>Arthropoda</taxon>
        <taxon>Chelicerata</taxon>
        <taxon>Arachnida</taxon>
        <taxon>Acari</taxon>
        <taxon>Parasitiformes</taxon>
        <taxon>Ixodida</taxon>
        <taxon>Ixodoidea</taxon>
        <taxon>Ixodidae</taxon>
        <taxon>Rhipicephalinae</taxon>
        <taxon>Rhipicephalus</taxon>
        <taxon>Rhipicephalus</taxon>
    </lineage>
</organism>
<dbReference type="AlphaFoldDB" id="A0A9D4SN48"/>